<organism evidence="1 2">
    <name type="scientific">Rhabditophanes sp. KR3021</name>
    <dbReference type="NCBI Taxonomy" id="114890"/>
    <lineage>
        <taxon>Eukaryota</taxon>
        <taxon>Metazoa</taxon>
        <taxon>Ecdysozoa</taxon>
        <taxon>Nematoda</taxon>
        <taxon>Chromadorea</taxon>
        <taxon>Rhabditida</taxon>
        <taxon>Tylenchina</taxon>
        <taxon>Panagrolaimomorpha</taxon>
        <taxon>Strongyloidoidea</taxon>
        <taxon>Alloionematidae</taxon>
        <taxon>Rhabditophanes</taxon>
    </lineage>
</organism>
<protein>
    <submittedName>
        <fullName evidence="2">Uncharacterized protein</fullName>
    </submittedName>
</protein>
<evidence type="ECO:0000313" key="1">
    <source>
        <dbReference type="Proteomes" id="UP000095286"/>
    </source>
</evidence>
<evidence type="ECO:0000313" key="2">
    <source>
        <dbReference type="WBParaSite" id="RSKR_0000767000.1"/>
    </source>
</evidence>
<reference evidence="2" key="1">
    <citation type="submission" date="2016-11" db="UniProtKB">
        <authorList>
            <consortium name="WormBaseParasite"/>
        </authorList>
    </citation>
    <scope>IDENTIFICATION</scope>
    <source>
        <strain evidence="2">KR3021</strain>
    </source>
</reference>
<name>A0AC35U552_9BILA</name>
<accession>A0AC35U552</accession>
<dbReference type="WBParaSite" id="RSKR_0000767000.1">
    <property type="protein sequence ID" value="RSKR_0000767000.1"/>
    <property type="gene ID" value="RSKR_0000767000"/>
</dbReference>
<sequence>MTTNYLLLLTVVISICTSNAAKSDGPTPSISSIIPINNPSAPQLTEEEFGVKLNEKYYNGRTIDIPIGQEATDDLHRHWSEQAISGLMAAVSSHKMHLMKKDAKTQLEQCSKNAFNIKDHASCVQNALSSINKSRKNHWTIFNGKSRKNLDLSVRRKRGIDTPFKVKKVDSYTIKSRFDSGLLSNMADVLKDTIRIVKNKNETKSWRQVVYDVKKMGTDEIKRKEKEENDLKRFGNTITNNMMQKAKDEQKTKDMAERNRKIKDVRVPIDFLRDAVKLGISLSGGNTTDFEDKTLKLVSPRFLSLVPDQTGNDTLNLLSPSLFSLHDEGTKEESLFSVRKLLGDLAPNDQDAWLDFIIEAAGVSDSIDMKEKHMKEEQEKREKAMKGIHGENLFFTKENVTEIYGDEETSKIKVFEKLHQTYTKKQKDDMNKRGFSLLSKDQMALVYGDDSPYNSSLTLKNLEHVNEHNIMEFIEQTIRDISTGKLHSPYDIKAGARKKRDIVGSPFLLTPLTGAGVALSQPVILSPLVLSPITLSPAVLGPITLSPWVFIPLVLSPRVLSPLILSPMVGSPIILSPLVLHPLILSPGVMNPFILSPFLLTPFILSPQALTPLILSPFALSPLILTPMVLSPLILSPFFLSPIIASPQWLFAVILSPYAMSPLIESKLTASEVILSPSWLS</sequence>
<proteinExistence type="predicted"/>
<dbReference type="Proteomes" id="UP000095286">
    <property type="component" value="Unplaced"/>
</dbReference>